<evidence type="ECO:0000313" key="7">
    <source>
        <dbReference type="EMBL" id="KAL0487237.1"/>
    </source>
</evidence>
<comment type="caution">
    <text evidence="7">The sequence shown here is derived from an EMBL/GenBank/DDBJ whole genome shotgun (WGS) entry which is preliminary data.</text>
</comment>
<dbReference type="AlphaFoldDB" id="A0AAW2ZF50"/>
<dbReference type="GO" id="GO:0030010">
    <property type="term" value="P:establishment of cell polarity"/>
    <property type="evidence" value="ECO:0007669"/>
    <property type="project" value="UniProtKB-ARBA"/>
</dbReference>
<reference evidence="7 8" key="1">
    <citation type="submission" date="2024-03" db="EMBL/GenBank/DDBJ databases">
        <title>The Acrasis kona genome and developmental transcriptomes reveal deep origins of eukaryotic multicellular pathways.</title>
        <authorList>
            <person name="Sheikh S."/>
            <person name="Fu C.-J."/>
            <person name="Brown M.W."/>
            <person name="Baldauf S.L."/>
        </authorList>
    </citation>
    <scope>NUCLEOTIDE SEQUENCE [LARGE SCALE GENOMIC DNA]</scope>
    <source>
        <strain evidence="7 8">ATCC MYA-3509</strain>
    </source>
</reference>
<evidence type="ECO:0000256" key="6">
    <source>
        <dbReference type="RuleBase" id="RU003925"/>
    </source>
</evidence>
<dbReference type="InterPro" id="IPR024156">
    <property type="entry name" value="Small_GTPase_ARF"/>
</dbReference>
<keyword evidence="5" id="KW-0479">Metal-binding</keyword>
<gene>
    <name evidence="7" type="ORF">AKO1_001123</name>
</gene>
<evidence type="ECO:0000313" key="8">
    <source>
        <dbReference type="Proteomes" id="UP001431209"/>
    </source>
</evidence>
<dbReference type="InterPro" id="IPR006689">
    <property type="entry name" value="Small_GTPase_ARF/SAR"/>
</dbReference>
<dbReference type="FunFam" id="3.40.50.300:FF:000412">
    <property type="entry name" value="ADP-ribosylation factor 1"/>
    <property type="match status" value="1"/>
</dbReference>
<comment type="similarity">
    <text evidence="1 6">Belongs to the small GTPase superfamily. Arf family.</text>
</comment>
<evidence type="ECO:0000256" key="2">
    <source>
        <dbReference type="ARBA" id="ARBA00022741"/>
    </source>
</evidence>
<evidence type="ECO:0000256" key="1">
    <source>
        <dbReference type="ARBA" id="ARBA00010290"/>
    </source>
</evidence>
<feature type="binding site" evidence="4">
    <location>
        <begin position="23"/>
        <end position="30"/>
    </location>
    <ligand>
        <name>GTP</name>
        <dbReference type="ChEBI" id="CHEBI:37565"/>
    </ligand>
</feature>
<evidence type="ECO:0000256" key="3">
    <source>
        <dbReference type="ARBA" id="ARBA00023134"/>
    </source>
</evidence>
<dbReference type="Proteomes" id="UP001431209">
    <property type="component" value="Unassembled WGS sequence"/>
</dbReference>
<name>A0AAW2ZF50_9EUKA</name>
<dbReference type="GO" id="GO:0003924">
    <property type="term" value="F:GTPase activity"/>
    <property type="evidence" value="ECO:0007669"/>
    <property type="project" value="InterPro"/>
</dbReference>
<dbReference type="CDD" id="cd00878">
    <property type="entry name" value="Arf_Arl"/>
    <property type="match status" value="1"/>
</dbReference>
<dbReference type="PANTHER" id="PTHR11711">
    <property type="entry name" value="ADP RIBOSYLATION FACTOR-RELATED"/>
    <property type="match status" value="1"/>
</dbReference>
<dbReference type="GO" id="GO:0005525">
    <property type="term" value="F:GTP binding"/>
    <property type="evidence" value="ECO:0007669"/>
    <property type="project" value="UniProtKB-KW"/>
</dbReference>
<dbReference type="Pfam" id="PF00025">
    <property type="entry name" value="Arf"/>
    <property type="match status" value="1"/>
</dbReference>
<feature type="binding site" evidence="4">
    <location>
        <position position="69"/>
    </location>
    <ligand>
        <name>GTP</name>
        <dbReference type="ChEBI" id="CHEBI:37565"/>
    </ligand>
</feature>
<dbReference type="GO" id="GO:0046872">
    <property type="term" value="F:metal ion binding"/>
    <property type="evidence" value="ECO:0007669"/>
    <property type="project" value="UniProtKB-KW"/>
</dbReference>
<dbReference type="NCBIfam" id="TIGR00231">
    <property type="entry name" value="small_GTP"/>
    <property type="match status" value="1"/>
</dbReference>
<feature type="binding site" evidence="5">
    <location>
        <position position="30"/>
    </location>
    <ligand>
        <name>Mg(2+)</name>
        <dbReference type="ChEBI" id="CHEBI:18420"/>
    </ligand>
</feature>
<dbReference type="SMART" id="SM00177">
    <property type="entry name" value="ARF"/>
    <property type="match status" value="1"/>
</dbReference>
<dbReference type="SUPFAM" id="SSF52540">
    <property type="entry name" value="P-loop containing nucleoside triphosphate hydrolases"/>
    <property type="match status" value="1"/>
</dbReference>
<evidence type="ECO:0000256" key="5">
    <source>
        <dbReference type="PIRSR" id="PIRSR606689-2"/>
    </source>
</evidence>
<accession>A0AAW2ZF50</accession>
<dbReference type="SMART" id="SM00178">
    <property type="entry name" value="SAR"/>
    <property type="match status" value="1"/>
</dbReference>
<organism evidence="7 8">
    <name type="scientific">Acrasis kona</name>
    <dbReference type="NCBI Taxonomy" id="1008807"/>
    <lineage>
        <taxon>Eukaryota</taxon>
        <taxon>Discoba</taxon>
        <taxon>Heterolobosea</taxon>
        <taxon>Tetramitia</taxon>
        <taxon>Eutetramitia</taxon>
        <taxon>Acrasidae</taxon>
        <taxon>Acrasis</taxon>
    </lineage>
</organism>
<proteinExistence type="inferred from homology"/>
<sequence>MGGYISYMMSFFWKKNLQILFVGLDSAGRTTMLYYFKLGKAIDVYPTIGFNCEEIQFNNTTIKMFDVGGGDKIRPLWRHYYKDTNVIAFVVDSADHSRMSEAKQEIFNLLNDPLLDPNILFLIYANKQDRRDAKSTSEIFEALDLKSVINKKIHLQPCCAKNGEGLHEGIYWIFDHIN</sequence>
<dbReference type="InterPro" id="IPR005225">
    <property type="entry name" value="Small_GTP-bd"/>
</dbReference>
<keyword evidence="8" id="KW-1185">Reference proteome</keyword>
<feature type="binding site" evidence="4">
    <location>
        <begin position="126"/>
        <end position="129"/>
    </location>
    <ligand>
        <name>GTP</name>
        <dbReference type="ChEBI" id="CHEBI:37565"/>
    </ligand>
</feature>
<keyword evidence="2 4" id="KW-0547">Nucleotide-binding</keyword>
<keyword evidence="5" id="KW-0460">Magnesium</keyword>
<dbReference type="InterPro" id="IPR027417">
    <property type="entry name" value="P-loop_NTPase"/>
</dbReference>
<dbReference type="EMBL" id="JAOPGA020001325">
    <property type="protein sequence ID" value="KAL0487237.1"/>
    <property type="molecule type" value="Genomic_DNA"/>
</dbReference>
<keyword evidence="3 4" id="KW-0342">GTP-binding</keyword>
<dbReference type="PRINTS" id="PR00328">
    <property type="entry name" value="SAR1GTPBP"/>
</dbReference>
<protein>
    <submittedName>
        <fullName evidence="7">ADP-ribosylation factor</fullName>
    </submittedName>
</protein>
<feature type="binding site" evidence="5">
    <location>
        <position position="47"/>
    </location>
    <ligand>
        <name>Mg(2+)</name>
        <dbReference type="ChEBI" id="CHEBI:18420"/>
    </ligand>
</feature>
<dbReference type="PROSITE" id="PS51417">
    <property type="entry name" value="ARF"/>
    <property type="match status" value="1"/>
</dbReference>
<evidence type="ECO:0000256" key="4">
    <source>
        <dbReference type="PIRSR" id="PIRSR606689-1"/>
    </source>
</evidence>
<dbReference type="Gene3D" id="3.40.50.300">
    <property type="entry name" value="P-loop containing nucleotide triphosphate hydrolases"/>
    <property type="match status" value="1"/>
</dbReference>